<keyword evidence="5" id="KW-0808">Transferase</keyword>
<comment type="catalytic activity">
    <reaction evidence="6">
        <text>(2S)-2-hydroxy-3-oxobutyl phosphate + 5-amino-6-(D-ribitylamino)uracil = 6,7-dimethyl-8-(1-D-ribityl)lumazine + phosphate + 2 H2O + H(+)</text>
        <dbReference type="Rhea" id="RHEA:26152"/>
        <dbReference type="ChEBI" id="CHEBI:15377"/>
        <dbReference type="ChEBI" id="CHEBI:15378"/>
        <dbReference type="ChEBI" id="CHEBI:15934"/>
        <dbReference type="ChEBI" id="CHEBI:43474"/>
        <dbReference type="ChEBI" id="CHEBI:58201"/>
        <dbReference type="ChEBI" id="CHEBI:58830"/>
        <dbReference type="EC" id="2.5.1.78"/>
    </reaction>
</comment>
<dbReference type="EC" id="2.5.1.78" evidence="3"/>
<dbReference type="UniPathway" id="UPA00275">
    <property type="reaction ID" value="UER00404"/>
</dbReference>
<dbReference type="FunFam" id="3.40.50.960:FF:000005">
    <property type="entry name" value="6,7-dimethyl-8-ribityllumazine synthase"/>
    <property type="match status" value="1"/>
</dbReference>
<dbReference type="GO" id="GO:0005758">
    <property type="term" value="C:mitochondrial intermembrane space"/>
    <property type="evidence" value="ECO:0007669"/>
    <property type="project" value="TreeGrafter"/>
</dbReference>
<reference evidence="11" key="1">
    <citation type="journal article" date="2013" name="Genome Announc.">
        <title>Genome sequence of the basidiomycetous yeast Pseudozyma antarctica T-34, a producer of the glycolipid biosurfactants mannosylerythritol lipids.</title>
        <authorList>
            <person name="Morita T."/>
            <person name="Koike H."/>
            <person name="Koyama Y."/>
            <person name="Hagiwara H."/>
            <person name="Ito E."/>
            <person name="Fukuoka T."/>
            <person name="Imura T."/>
            <person name="Machida M."/>
            <person name="Kitamoto D."/>
        </authorList>
    </citation>
    <scope>NUCLEOTIDE SEQUENCE [LARGE SCALE GENOMIC DNA]</scope>
    <source>
        <strain evidence="11">T-34</strain>
    </source>
</reference>
<keyword evidence="8" id="KW-1133">Transmembrane helix</keyword>
<evidence type="ECO:0000256" key="9">
    <source>
        <dbReference type="SAM" id="SignalP"/>
    </source>
</evidence>
<evidence type="ECO:0000256" key="7">
    <source>
        <dbReference type="SAM" id="MobiDB-lite"/>
    </source>
</evidence>
<dbReference type="CDD" id="cd09209">
    <property type="entry name" value="Lumazine_synthase-I"/>
    <property type="match status" value="1"/>
</dbReference>
<dbReference type="PANTHER" id="PTHR21058">
    <property type="entry name" value="6,7-DIMETHYL-8-RIBITYLLUMAZINE SYNTHASE DMRL SYNTHASE LUMAZINE SYNTHASE"/>
    <property type="match status" value="1"/>
</dbReference>
<dbReference type="Pfam" id="PF00885">
    <property type="entry name" value="DMRL_synthase"/>
    <property type="match status" value="2"/>
</dbReference>
<dbReference type="CDD" id="cd00299">
    <property type="entry name" value="GST_C_family"/>
    <property type="match status" value="1"/>
</dbReference>
<name>M9M5R8_PSEA3</name>
<dbReference type="Proteomes" id="UP000011976">
    <property type="component" value="Unassembled WGS sequence"/>
</dbReference>
<proteinExistence type="inferred from homology"/>
<feature type="chain" id="PRO_5004100290" description="6,7-dimethyl-8-ribityllumazine synthase" evidence="9">
    <location>
        <begin position="32"/>
        <end position="793"/>
    </location>
</feature>
<dbReference type="EMBL" id="DF196785">
    <property type="protein sequence ID" value="GAC75935.1"/>
    <property type="molecule type" value="Genomic_DNA"/>
</dbReference>
<dbReference type="GO" id="GO:0009349">
    <property type="term" value="C:riboflavin synthase complex"/>
    <property type="evidence" value="ECO:0007669"/>
    <property type="project" value="InterPro"/>
</dbReference>
<dbReference type="InterPro" id="IPR034964">
    <property type="entry name" value="LS"/>
</dbReference>
<evidence type="ECO:0000256" key="6">
    <source>
        <dbReference type="ARBA" id="ARBA00048785"/>
    </source>
</evidence>
<accession>M9M5R8</accession>
<evidence type="ECO:0000256" key="2">
    <source>
        <dbReference type="ARBA" id="ARBA00007424"/>
    </source>
</evidence>
<feature type="transmembrane region" description="Helical" evidence="8">
    <location>
        <begin position="523"/>
        <end position="544"/>
    </location>
</feature>
<keyword evidence="4" id="KW-0686">Riboflavin biosynthesis</keyword>
<comment type="similarity">
    <text evidence="2">Belongs to the DMRL synthase family.</text>
</comment>
<organism evidence="10 11">
    <name type="scientific">Pseudozyma antarctica (strain T-34)</name>
    <name type="common">Yeast</name>
    <name type="synonym">Candida antarctica</name>
    <dbReference type="NCBI Taxonomy" id="1151754"/>
    <lineage>
        <taxon>Eukaryota</taxon>
        <taxon>Fungi</taxon>
        <taxon>Dikarya</taxon>
        <taxon>Basidiomycota</taxon>
        <taxon>Ustilaginomycotina</taxon>
        <taxon>Ustilaginomycetes</taxon>
        <taxon>Ustilaginales</taxon>
        <taxon>Ustilaginaceae</taxon>
        <taxon>Moesziomyces</taxon>
    </lineage>
</organism>
<feature type="compositionally biased region" description="Polar residues" evidence="7">
    <location>
        <begin position="656"/>
        <end position="668"/>
    </location>
</feature>
<sequence length="793" mass="85754">MHAGRFFGIVPLALIAALATSLLFSVSLVSAAGPERFATAPNGQGKVAVVFSDVKFDDKAAVWSLLADPQYQRVVVVTSGINKHRNAAQELVNFVDRQNEHLGSRNLKDKLKLIEGGNPLGMEAPHEVWYNGVPAMQIPRLNARDMHRELAGKKVAIFQIAPARLDDVKLVIDSADHGTVQSLMLLHGYNSRQADMAAQERFILQLRPLVKRNNPQGEVYFTSSFQSYAAKDGGKQPLQWVAQRFAPYDVDQAMRDPFWSQQIRAGSQFLPAGHQSPLPLHDREGLDRYIFEARRDPTRYAARRHAIYNHVDAILHSMSAEQKQERARLVGRLENTFKPEFGGAGTTIEMADAAHIAHFHRAQAANGAGGVWARYERGATAPGAAAGFQEVTQPAHADGVLLQGGHTALDRAWIDGLGPLQPAQQAGRGFRQRTSWAKTWGPCLWLLNSCPPPPRQLEQDTPHDLHLLQSQGGAVMQVLTVNVLLSTASFLAIPVLAAIKFEYRSASRSSTTKRSAGKSIMNLQYRGSTSVAITALIAVAVTWAHCTSLAMCMWTTMASIKGPAPAPTSFPGADKLRIGIVHARWNEECITPLVQGCVETITKAGVKPENIVIESVPGSWELPHGVSRLISGSQVQASSNVSDLMGATSLLDDNSKPSTPVAGSSSKPSKAALDAVIGIGVLIKGSTMHFEYISESCCSGLMRVGLDTGVPVILGVLTALTEDQALERSGVGRGANKGHNHGLDWGSAAVEYVSHHHPGLSPVQTHADLVPFFFVCDARMALKTNRWAEGKLA</sequence>
<keyword evidence="8" id="KW-0472">Membrane</keyword>
<dbReference type="GO" id="GO:0000906">
    <property type="term" value="F:6,7-dimethyl-8-ribityllumazine synthase activity"/>
    <property type="evidence" value="ECO:0007669"/>
    <property type="project" value="UniProtKB-EC"/>
</dbReference>
<dbReference type="PANTHER" id="PTHR21058:SF0">
    <property type="entry name" value="6,7-DIMETHYL-8-RIBITYLLUMAZINE SYNTHASE"/>
    <property type="match status" value="1"/>
</dbReference>
<keyword evidence="9" id="KW-0732">Signal</keyword>
<evidence type="ECO:0000313" key="11">
    <source>
        <dbReference type="Proteomes" id="UP000011976"/>
    </source>
</evidence>
<comment type="pathway">
    <text evidence="1">Cofactor biosynthesis; riboflavin biosynthesis; riboflavin from 2-hydroxy-3-oxobutyl phosphate and 5-amino-6-(D-ribitylamino)uracil: step 1/2.</text>
</comment>
<dbReference type="STRING" id="1151754.M9M5R8"/>
<dbReference type="SUPFAM" id="SSF52121">
    <property type="entry name" value="Lumazine synthase"/>
    <property type="match status" value="1"/>
</dbReference>
<evidence type="ECO:0000256" key="5">
    <source>
        <dbReference type="ARBA" id="ARBA00022679"/>
    </source>
</evidence>
<dbReference type="GO" id="GO:0009231">
    <property type="term" value="P:riboflavin biosynthetic process"/>
    <property type="evidence" value="ECO:0007669"/>
    <property type="project" value="UniProtKB-UniPathway"/>
</dbReference>
<evidence type="ECO:0000256" key="4">
    <source>
        <dbReference type="ARBA" id="ARBA00022619"/>
    </source>
</evidence>
<gene>
    <name evidence="10" type="ORF">PANT_19c00027</name>
</gene>
<dbReference type="OrthoDB" id="2965at2759"/>
<protein>
    <recommendedName>
        <fullName evidence="3">6,7-dimethyl-8-ribityllumazine synthase</fullName>
        <ecNumber evidence="3">2.5.1.78</ecNumber>
    </recommendedName>
</protein>
<dbReference type="InterPro" id="IPR002180">
    <property type="entry name" value="LS/RS"/>
</dbReference>
<dbReference type="AlphaFoldDB" id="M9M5R8"/>
<evidence type="ECO:0000256" key="3">
    <source>
        <dbReference type="ARBA" id="ARBA00012664"/>
    </source>
</evidence>
<feature type="transmembrane region" description="Helical" evidence="8">
    <location>
        <begin position="483"/>
        <end position="503"/>
    </location>
</feature>
<evidence type="ECO:0000256" key="1">
    <source>
        <dbReference type="ARBA" id="ARBA00004917"/>
    </source>
</evidence>
<evidence type="ECO:0000313" key="10">
    <source>
        <dbReference type="EMBL" id="GAC75935.1"/>
    </source>
</evidence>
<dbReference type="Gene3D" id="3.40.50.960">
    <property type="entry name" value="Lumazine/riboflavin synthase"/>
    <property type="match status" value="1"/>
</dbReference>
<keyword evidence="8" id="KW-0812">Transmembrane</keyword>
<dbReference type="InterPro" id="IPR036467">
    <property type="entry name" value="LS/RS_sf"/>
</dbReference>
<dbReference type="HAMAP" id="MF_00178">
    <property type="entry name" value="Lumazine_synth"/>
    <property type="match status" value="1"/>
</dbReference>
<feature type="region of interest" description="Disordered" evidence="7">
    <location>
        <begin position="648"/>
        <end position="668"/>
    </location>
</feature>
<evidence type="ECO:0000256" key="8">
    <source>
        <dbReference type="SAM" id="Phobius"/>
    </source>
</evidence>
<feature type="signal peptide" evidence="9">
    <location>
        <begin position="1"/>
        <end position="31"/>
    </location>
</feature>